<evidence type="ECO:0000256" key="4">
    <source>
        <dbReference type="ARBA" id="ARBA00022989"/>
    </source>
</evidence>
<evidence type="ECO:0000256" key="3">
    <source>
        <dbReference type="ARBA" id="ARBA00022692"/>
    </source>
</evidence>
<evidence type="ECO:0000256" key="1">
    <source>
        <dbReference type="ARBA" id="ARBA00004141"/>
    </source>
</evidence>
<keyword evidence="5 7" id="KW-0472">Membrane</keyword>
<feature type="transmembrane region" description="Helical" evidence="7">
    <location>
        <begin position="231"/>
        <end position="256"/>
    </location>
</feature>
<evidence type="ECO:0000256" key="5">
    <source>
        <dbReference type="ARBA" id="ARBA00023136"/>
    </source>
</evidence>
<accession>A0A6A5HTW0</accession>
<sequence>MIGINIGIYNFMNQMRILLKHSGSSELQFIHTLQTIQVSQKSSRPVDLIFKKSVNPVDTMNQVDLRIPPNLLCITLAVAKTTWIVFFFFTVQLPFDYERLDFFPFTLLRVLCGLWLTYSVPYHYLKARTAEPIQLPKRTPTGPNCSFCTSSKPRLTSHCRTCDTCVYRRDHHCPWMGQCIGIHNQANFFLFLFSVFLSTIFVLYVEYEFWMENVKIWMDKSASSTQWNSKVAGFSLSIIISLHLIMLSFVITYVFLVSGGFGLLDMLFQKEGAQKLTPSKIHLRWRQYLVVRRDDSILRALFIPSDRVVRDFDFI</sequence>
<dbReference type="GeneID" id="9812745"/>
<dbReference type="Pfam" id="PF01529">
    <property type="entry name" value="DHHC"/>
    <property type="match status" value="1"/>
</dbReference>
<evidence type="ECO:0000256" key="7">
    <source>
        <dbReference type="RuleBase" id="RU079119"/>
    </source>
</evidence>
<comment type="similarity">
    <text evidence="7">Belongs to the DHHC palmitoyltransferase family.</text>
</comment>
<comment type="domain">
    <text evidence="7">The DHHC domain is required for palmitoyltransferase activity.</text>
</comment>
<keyword evidence="2 7" id="KW-0808">Transferase</keyword>
<dbReference type="InterPro" id="IPR001594">
    <property type="entry name" value="Palmitoyltrfase_DHHC"/>
</dbReference>
<dbReference type="GO" id="GO:0016020">
    <property type="term" value="C:membrane"/>
    <property type="evidence" value="ECO:0007669"/>
    <property type="project" value="UniProtKB-SubCell"/>
</dbReference>
<dbReference type="EC" id="2.3.1.225" evidence="7"/>
<comment type="caution">
    <text evidence="9">The sequence shown here is derived from an EMBL/GenBank/DDBJ whole genome shotgun (WGS) entry which is preliminary data.</text>
</comment>
<reference evidence="9 10" key="1">
    <citation type="submission" date="2019-12" db="EMBL/GenBank/DDBJ databases">
        <title>Chromosome-level assembly of the Caenorhabditis remanei genome.</title>
        <authorList>
            <person name="Teterina A.A."/>
            <person name="Willis J.H."/>
            <person name="Phillips P.C."/>
        </authorList>
    </citation>
    <scope>NUCLEOTIDE SEQUENCE [LARGE SCALE GENOMIC DNA]</scope>
    <source>
        <strain evidence="9 10">PX506</strain>
        <tissue evidence="9">Whole organism</tissue>
    </source>
</reference>
<dbReference type="Proteomes" id="UP000483820">
    <property type="component" value="Chromosome I"/>
</dbReference>
<name>A0A6A5HTW0_CAERE</name>
<dbReference type="GO" id="GO:0019706">
    <property type="term" value="F:protein-cysteine S-palmitoyltransferase activity"/>
    <property type="evidence" value="ECO:0007669"/>
    <property type="project" value="UniProtKB-EC"/>
</dbReference>
<dbReference type="KEGG" id="crq:GCK72_002390"/>
<dbReference type="RefSeq" id="XP_053592049.1">
    <property type="nucleotide sequence ID" value="XM_053723404.1"/>
</dbReference>
<comment type="subcellular location">
    <subcellularLocation>
        <location evidence="1">Membrane</location>
        <topology evidence="1">Multi-pass membrane protein</topology>
    </subcellularLocation>
</comment>
<dbReference type="EMBL" id="WUAV01000001">
    <property type="protein sequence ID" value="KAF1770571.1"/>
    <property type="molecule type" value="Genomic_DNA"/>
</dbReference>
<dbReference type="PROSITE" id="PS50216">
    <property type="entry name" value="DHHC"/>
    <property type="match status" value="1"/>
</dbReference>
<feature type="transmembrane region" description="Helical" evidence="7">
    <location>
        <begin position="70"/>
        <end position="90"/>
    </location>
</feature>
<evidence type="ECO:0000256" key="2">
    <source>
        <dbReference type="ARBA" id="ARBA00022679"/>
    </source>
</evidence>
<evidence type="ECO:0000313" key="9">
    <source>
        <dbReference type="EMBL" id="KAF1770571.1"/>
    </source>
</evidence>
<feature type="transmembrane region" description="Helical" evidence="7">
    <location>
        <begin position="102"/>
        <end position="125"/>
    </location>
</feature>
<keyword evidence="3 7" id="KW-0812">Transmembrane</keyword>
<keyword evidence="6 7" id="KW-0012">Acyltransferase</keyword>
<protein>
    <recommendedName>
        <fullName evidence="7">Palmitoyltransferase</fullName>
        <ecNumber evidence="7">2.3.1.225</ecNumber>
    </recommendedName>
</protein>
<gene>
    <name evidence="9" type="ORF">GCK72_002390</name>
</gene>
<feature type="domain" description="Palmitoyltransferase DHHC" evidence="8">
    <location>
        <begin position="145"/>
        <end position="256"/>
    </location>
</feature>
<comment type="catalytic activity">
    <reaction evidence="7">
        <text>L-cysteinyl-[protein] + hexadecanoyl-CoA = S-hexadecanoyl-L-cysteinyl-[protein] + CoA</text>
        <dbReference type="Rhea" id="RHEA:36683"/>
        <dbReference type="Rhea" id="RHEA-COMP:10131"/>
        <dbReference type="Rhea" id="RHEA-COMP:11032"/>
        <dbReference type="ChEBI" id="CHEBI:29950"/>
        <dbReference type="ChEBI" id="CHEBI:57287"/>
        <dbReference type="ChEBI" id="CHEBI:57379"/>
        <dbReference type="ChEBI" id="CHEBI:74151"/>
        <dbReference type="EC" id="2.3.1.225"/>
    </reaction>
</comment>
<evidence type="ECO:0000256" key="6">
    <source>
        <dbReference type="ARBA" id="ARBA00023315"/>
    </source>
</evidence>
<organism evidence="9 10">
    <name type="scientific">Caenorhabditis remanei</name>
    <name type="common">Caenorhabditis vulgaris</name>
    <dbReference type="NCBI Taxonomy" id="31234"/>
    <lineage>
        <taxon>Eukaryota</taxon>
        <taxon>Metazoa</taxon>
        <taxon>Ecdysozoa</taxon>
        <taxon>Nematoda</taxon>
        <taxon>Chromadorea</taxon>
        <taxon>Rhabditida</taxon>
        <taxon>Rhabditina</taxon>
        <taxon>Rhabditomorpha</taxon>
        <taxon>Rhabditoidea</taxon>
        <taxon>Rhabditidae</taxon>
        <taxon>Peloderinae</taxon>
        <taxon>Caenorhabditis</taxon>
    </lineage>
</organism>
<dbReference type="AlphaFoldDB" id="A0A6A5HTW0"/>
<proteinExistence type="inferred from homology"/>
<evidence type="ECO:0000313" key="10">
    <source>
        <dbReference type="Proteomes" id="UP000483820"/>
    </source>
</evidence>
<dbReference type="CTD" id="9812745"/>
<dbReference type="InterPro" id="IPR039859">
    <property type="entry name" value="PFA4/ZDH16/20/ERF2-like"/>
</dbReference>
<dbReference type="PANTHER" id="PTHR12246">
    <property type="entry name" value="PALMITOYLTRANSFERASE ZDHHC16"/>
    <property type="match status" value="1"/>
</dbReference>
<evidence type="ECO:0000259" key="8">
    <source>
        <dbReference type="Pfam" id="PF01529"/>
    </source>
</evidence>
<feature type="transmembrane region" description="Helical" evidence="7">
    <location>
        <begin position="186"/>
        <end position="205"/>
    </location>
</feature>
<keyword evidence="4 7" id="KW-1133">Transmembrane helix</keyword>